<feature type="domain" description="Glycosyltransferase 2-like" evidence="5">
    <location>
        <begin position="10"/>
        <end position="131"/>
    </location>
</feature>
<dbReference type="Pfam" id="PF00535">
    <property type="entry name" value="Glycos_transf_2"/>
    <property type="match status" value="1"/>
</dbReference>
<dbReference type="RefSeq" id="WP_067559061.1">
    <property type="nucleotide sequence ID" value="NZ_CAMNXC010000072.1"/>
</dbReference>
<dbReference type="Proteomes" id="UP000069771">
    <property type="component" value="Chromosome"/>
</dbReference>
<evidence type="ECO:0000256" key="3">
    <source>
        <dbReference type="ARBA" id="ARBA00022676"/>
    </source>
</evidence>
<proteinExistence type="inferred from homology"/>
<dbReference type="CDD" id="cd04185">
    <property type="entry name" value="GT_2_like_b"/>
    <property type="match status" value="1"/>
</dbReference>
<name>A0A140DXP9_9FIRM</name>
<evidence type="ECO:0000259" key="5">
    <source>
        <dbReference type="Pfam" id="PF00535"/>
    </source>
</evidence>
<dbReference type="PANTHER" id="PTHR43179">
    <property type="entry name" value="RHAMNOSYLTRANSFERASE WBBL"/>
    <property type="match status" value="1"/>
</dbReference>
<keyword evidence="3" id="KW-0328">Glycosyltransferase</keyword>
<dbReference type="OrthoDB" id="7665907at2"/>
<dbReference type="AlphaFoldDB" id="A0A140DXP9"/>
<accession>A0A140DXP9</accession>
<dbReference type="Gene3D" id="3.90.550.10">
    <property type="entry name" value="Spore Coat Polysaccharide Biosynthesis Protein SpsA, Chain A"/>
    <property type="match status" value="1"/>
</dbReference>
<keyword evidence="7" id="KW-1185">Reference proteome</keyword>
<dbReference type="GeneID" id="78478850"/>
<comment type="pathway">
    <text evidence="1">Cell wall biogenesis; cell wall polysaccharide biosynthesis.</text>
</comment>
<dbReference type="KEGG" id="fro:AALO17_22920"/>
<dbReference type="InterPro" id="IPR001173">
    <property type="entry name" value="Glyco_trans_2-like"/>
</dbReference>
<dbReference type="PANTHER" id="PTHR43179:SF12">
    <property type="entry name" value="GALACTOFURANOSYLTRANSFERASE GLFT2"/>
    <property type="match status" value="1"/>
</dbReference>
<reference evidence="6 7" key="1">
    <citation type="journal article" date="2016" name="Gut Pathog.">
        <title>Whole genome sequencing of "Faecalibaculum rodentium" ALO17, isolated from C57BL/6J laboratory mouse feces.</title>
        <authorList>
            <person name="Lim S."/>
            <person name="Chang D.H."/>
            <person name="Ahn S."/>
            <person name="Kim B.C."/>
        </authorList>
    </citation>
    <scope>NUCLEOTIDE SEQUENCE [LARGE SCALE GENOMIC DNA]</scope>
    <source>
        <strain evidence="6 7">Alo17</strain>
    </source>
</reference>
<dbReference type="GO" id="GO:0016757">
    <property type="term" value="F:glycosyltransferase activity"/>
    <property type="evidence" value="ECO:0007669"/>
    <property type="project" value="UniProtKB-KW"/>
</dbReference>
<sequence length="293" mass="32933">MISTAETAALIVTYNRKDLLKECIKALICSQTPCDIIVIDNASTDGTQDTLQDFVDQGVIIYHNTGANLGGAGGFNFALKTALKQKYEYFWIMDDDCIVQPDSLTQLMRVAKAHPDFGFLSSRVLWTDGTRCRMNEQKLLEGALDADKPQRCRQATFVSLLLRAAAVRKAGLPISEFFIWGDDVEYTRRLSKMLPCWYVPASTVIHKTANNEGSNIATDAAARLPRYRFAYRNEVYIAKKEKGSRILYQGAKILYHSARVLIKAPDHKLERLGIIWSGSREGLTFDPRVEKAQ</sequence>
<protein>
    <recommendedName>
        <fullName evidence="5">Glycosyltransferase 2-like domain-containing protein</fullName>
    </recommendedName>
</protein>
<comment type="similarity">
    <text evidence="2">Belongs to the glycosyltransferase 2 family.</text>
</comment>
<evidence type="ECO:0000313" key="6">
    <source>
        <dbReference type="EMBL" id="AMK55426.1"/>
    </source>
</evidence>
<organism evidence="6 7">
    <name type="scientific">Faecalibaculum rodentium</name>
    <dbReference type="NCBI Taxonomy" id="1702221"/>
    <lineage>
        <taxon>Bacteria</taxon>
        <taxon>Bacillati</taxon>
        <taxon>Bacillota</taxon>
        <taxon>Erysipelotrichia</taxon>
        <taxon>Erysipelotrichales</taxon>
        <taxon>Erysipelotrichaceae</taxon>
        <taxon>Faecalibaculum</taxon>
    </lineage>
</organism>
<evidence type="ECO:0000256" key="1">
    <source>
        <dbReference type="ARBA" id="ARBA00004776"/>
    </source>
</evidence>
<evidence type="ECO:0000256" key="2">
    <source>
        <dbReference type="ARBA" id="ARBA00006739"/>
    </source>
</evidence>
<keyword evidence="4" id="KW-0808">Transferase</keyword>
<evidence type="ECO:0000313" key="7">
    <source>
        <dbReference type="Proteomes" id="UP000069771"/>
    </source>
</evidence>
<dbReference type="STRING" id="1702221.AALO17_22920"/>
<evidence type="ECO:0000256" key="4">
    <source>
        <dbReference type="ARBA" id="ARBA00022679"/>
    </source>
</evidence>
<gene>
    <name evidence="6" type="ORF">AALO17_22920</name>
</gene>
<dbReference type="PATRIC" id="fig|1702221.3.peg.2230"/>
<dbReference type="SUPFAM" id="SSF53448">
    <property type="entry name" value="Nucleotide-diphospho-sugar transferases"/>
    <property type="match status" value="1"/>
</dbReference>
<dbReference type="InterPro" id="IPR029044">
    <property type="entry name" value="Nucleotide-diphossugar_trans"/>
</dbReference>
<dbReference type="EMBL" id="CP011391">
    <property type="protein sequence ID" value="AMK55426.1"/>
    <property type="molecule type" value="Genomic_DNA"/>
</dbReference>